<dbReference type="RefSeq" id="WP_290253142.1">
    <property type="nucleotide sequence ID" value="NZ_JAUGQQ010000001.1"/>
</dbReference>
<keyword evidence="1" id="KW-0175">Coiled coil</keyword>
<gene>
    <name evidence="4" type="ORF">QRD02_01610</name>
</gene>
<feature type="coiled-coil region" evidence="1">
    <location>
        <begin position="152"/>
        <end position="199"/>
    </location>
</feature>
<evidence type="ECO:0000256" key="2">
    <source>
        <dbReference type="SAM" id="Phobius"/>
    </source>
</evidence>
<reference evidence="4 5" key="1">
    <citation type="submission" date="2023-06" db="EMBL/GenBank/DDBJ databases">
        <authorList>
            <person name="Ye Y.-Q."/>
            <person name="Du Z.-J."/>
        </authorList>
    </citation>
    <scope>NUCLEOTIDE SEQUENCE [LARGE SCALE GENOMIC DNA]</scope>
    <source>
        <strain evidence="4 5">SDUM287046</strain>
    </source>
</reference>
<feature type="transmembrane region" description="Helical" evidence="2">
    <location>
        <begin position="239"/>
        <end position="265"/>
    </location>
</feature>
<dbReference type="InterPro" id="IPR025645">
    <property type="entry name" value="DUF4349"/>
</dbReference>
<name>A0ABT8DGM1_9FLAO</name>
<dbReference type="Pfam" id="PF14257">
    <property type="entry name" value="DUF4349"/>
    <property type="match status" value="1"/>
</dbReference>
<dbReference type="PROSITE" id="PS51257">
    <property type="entry name" value="PROKAR_LIPOPROTEIN"/>
    <property type="match status" value="1"/>
</dbReference>
<evidence type="ECO:0000256" key="1">
    <source>
        <dbReference type="SAM" id="Coils"/>
    </source>
</evidence>
<keyword evidence="2" id="KW-0812">Transmembrane</keyword>
<evidence type="ECO:0000313" key="5">
    <source>
        <dbReference type="Proteomes" id="UP001244787"/>
    </source>
</evidence>
<evidence type="ECO:0000259" key="3">
    <source>
        <dbReference type="Pfam" id="PF14257"/>
    </source>
</evidence>
<sequence length="271" mass="31400">MKTISTLLFLFVLACSNGGGNENYDNETTMSAMDVAEESAVIQQRIENASPELEDQKIIKTARLVFETPDIENTHQKILQLASQHKGLVQSDNSGKDYNRIYKDLTVRIPTENFQQFINAISEEVKYFDQRTISRQDVSEEFVDLEARLKAKRILEERYLELLKKANKVEEMLQIERELSNIREEIEARQGRLQYLQNQVAMSTVNIEFYKTTAETGITQSYGQKMKNAFQGGWNGISIFFLGILYLWPLFLVAIVIVIILRIFLKRRKKN</sequence>
<dbReference type="EMBL" id="JAUGQQ010000001">
    <property type="protein sequence ID" value="MDN3723064.1"/>
    <property type="molecule type" value="Genomic_DNA"/>
</dbReference>
<organism evidence="4 5">
    <name type="scientific">Aequorivita aurantiaca</name>
    <dbReference type="NCBI Taxonomy" id="3053356"/>
    <lineage>
        <taxon>Bacteria</taxon>
        <taxon>Pseudomonadati</taxon>
        <taxon>Bacteroidota</taxon>
        <taxon>Flavobacteriia</taxon>
        <taxon>Flavobacteriales</taxon>
        <taxon>Flavobacteriaceae</taxon>
        <taxon>Aequorivita</taxon>
    </lineage>
</organism>
<accession>A0ABT8DGM1</accession>
<feature type="domain" description="DUF4349" evidence="3">
    <location>
        <begin position="56"/>
        <end position="261"/>
    </location>
</feature>
<proteinExistence type="predicted"/>
<keyword evidence="5" id="KW-1185">Reference proteome</keyword>
<keyword evidence="2" id="KW-0472">Membrane</keyword>
<comment type="caution">
    <text evidence="4">The sequence shown here is derived from an EMBL/GenBank/DDBJ whole genome shotgun (WGS) entry which is preliminary data.</text>
</comment>
<evidence type="ECO:0000313" key="4">
    <source>
        <dbReference type="EMBL" id="MDN3723064.1"/>
    </source>
</evidence>
<dbReference type="Proteomes" id="UP001244787">
    <property type="component" value="Unassembled WGS sequence"/>
</dbReference>
<keyword evidence="2" id="KW-1133">Transmembrane helix</keyword>
<protein>
    <submittedName>
        <fullName evidence="4">DUF4349 domain-containing protein</fullName>
    </submittedName>
</protein>